<dbReference type="RefSeq" id="XP_010941392.1">
    <property type="nucleotide sequence ID" value="XM_010943090.3"/>
</dbReference>
<dbReference type="InterPro" id="IPR005061">
    <property type="entry name" value="Ist1"/>
</dbReference>
<dbReference type="InterPro" id="IPR042277">
    <property type="entry name" value="IST1-like"/>
</dbReference>
<dbReference type="FunFam" id="1.20.1260.60:FF:000003">
    <property type="entry name" value="IST1-like protein isoform A"/>
    <property type="match status" value="1"/>
</dbReference>
<dbReference type="PANTHER" id="PTHR12161">
    <property type="entry name" value="IST1 FAMILY MEMBER"/>
    <property type="match status" value="1"/>
</dbReference>
<reference evidence="4" key="1">
    <citation type="submission" date="2025-08" db="UniProtKB">
        <authorList>
            <consortium name="RefSeq"/>
        </authorList>
    </citation>
    <scope>IDENTIFICATION</scope>
</reference>
<evidence type="ECO:0000313" key="4">
    <source>
        <dbReference type="RefSeq" id="XP_010941392.1"/>
    </source>
</evidence>
<dbReference type="Proteomes" id="UP000504607">
    <property type="component" value="Chromosome 16"/>
</dbReference>
<evidence type="ECO:0000313" key="3">
    <source>
        <dbReference type="Proteomes" id="UP000504607"/>
    </source>
</evidence>
<feature type="region of interest" description="Disordered" evidence="2">
    <location>
        <begin position="309"/>
        <end position="328"/>
    </location>
</feature>
<proteinExistence type="inferred from homology"/>
<feature type="compositionally biased region" description="Basic and acidic residues" evidence="2">
    <location>
        <begin position="417"/>
        <end position="430"/>
    </location>
</feature>
<name>A0A6I9SDR2_ELAGV</name>
<dbReference type="Gene3D" id="1.20.1260.60">
    <property type="entry name" value="Vacuolar protein sorting-associated protein Ist1"/>
    <property type="match status" value="1"/>
</dbReference>
<dbReference type="InParanoid" id="A0A6I9SDR2"/>
<dbReference type="Pfam" id="PF03398">
    <property type="entry name" value="Ist1"/>
    <property type="match status" value="1"/>
</dbReference>
<dbReference type="PANTHER" id="PTHR12161:SF55">
    <property type="entry name" value="REGULATOR OF VPS4 ACTIVITY IN THE MVB PATHWAY PROTEIN"/>
    <property type="match status" value="1"/>
</dbReference>
<organism evidence="3 4">
    <name type="scientific">Elaeis guineensis var. tenera</name>
    <name type="common">Oil palm</name>
    <dbReference type="NCBI Taxonomy" id="51953"/>
    <lineage>
        <taxon>Eukaryota</taxon>
        <taxon>Viridiplantae</taxon>
        <taxon>Streptophyta</taxon>
        <taxon>Embryophyta</taxon>
        <taxon>Tracheophyta</taxon>
        <taxon>Spermatophyta</taxon>
        <taxon>Magnoliopsida</taxon>
        <taxon>Liliopsida</taxon>
        <taxon>Arecaceae</taxon>
        <taxon>Arecoideae</taxon>
        <taxon>Cocoseae</taxon>
        <taxon>Elaeidinae</taxon>
        <taxon>Elaeis</taxon>
    </lineage>
</organism>
<protein>
    <submittedName>
        <fullName evidence="4">IST1-like protein</fullName>
    </submittedName>
</protein>
<dbReference type="KEGG" id="egu:105059685"/>
<dbReference type="GeneID" id="105059685"/>
<accession>A0A6I9SDR2</accession>
<dbReference type="OrthoDB" id="29853at2759"/>
<keyword evidence="3" id="KW-1185">Reference proteome</keyword>
<evidence type="ECO:0000256" key="1">
    <source>
        <dbReference type="ARBA" id="ARBA00005536"/>
    </source>
</evidence>
<dbReference type="FunCoup" id="A0A6I9SDR2">
    <property type="interactions" value="363"/>
</dbReference>
<dbReference type="GO" id="GO:0015031">
    <property type="term" value="P:protein transport"/>
    <property type="evidence" value="ECO:0007669"/>
    <property type="project" value="InterPro"/>
</dbReference>
<feature type="region of interest" description="Disordered" evidence="2">
    <location>
        <begin position="393"/>
        <end position="444"/>
    </location>
</feature>
<evidence type="ECO:0000256" key="2">
    <source>
        <dbReference type="SAM" id="MobiDB-lite"/>
    </source>
</evidence>
<feature type="compositionally biased region" description="Low complexity" evidence="2">
    <location>
        <begin position="313"/>
        <end position="326"/>
    </location>
</feature>
<dbReference type="AlphaFoldDB" id="A0A6I9SDR2"/>
<gene>
    <name evidence="4" type="primary">LOC105059685</name>
</gene>
<sequence length="462" mass="51583">MPPESKSPLQKLMGAGTSIFRHGFNSSKCKTEARLATARIKLLRNKREVQVRQMRRDIAMLLESHQEDTARIRVEHVIREQNVMAANEIIELFCELIVVRLSIIAKQRHCPADLKESISSLIYAAPRCSEIPELCRIRDIFEKKYGKGFVSAATDLRPNSGVNRMLIEKLSVRKPAGEVKLKVMREIAKEYEIKWDATESETELLKPPEELLEGSRSFVCASSIPVKPTLPSKDVQPNKHAFREDSTMQFKDAASAAQAAAESAKTAVSAAQAAAFLAKQNSHPFDQTAATFDTTAYSLNKFNRADGLEKQSLDSSTQSSITNSSSANELKATGRMFNSQSFNLSNYINDKGMDTDHMDGKEILRRNSCIVWALNSDIKFDNSDGLESDIDEEVEMETSTESRPPNRPPPPLPLYSDHSKEKSLADDKSKPCTVNPVSGVHPKLPDYEELAAHFEALKLRRL</sequence>
<comment type="similarity">
    <text evidence="1">Belongs to the IST1 family.</text>
</comment>